<evidence type="ECO:0000313" key="1">
    <source>
        <dbReference type="EMBL" id="GLR25336.1"/>
    </source>
</evidence>
<proteinExistence type="predicted"/>
<protein>
    <submittedName>
        <fullName evidence="1">Uncharacterized protein</fullName>
    </submittedName>
</protein>
<evidence type="ECO:0000313" key="2">
    <source>
        <dbReference type="Proteomes" id="UP001156664"/>
    </source>
</evidence>
<name>A0ABQ5YN28_9BURK</name>
<sequence length="128" mass="14753">MYKQFDHLLADLSKIRPTQQRNGQRVFFYNDQPVVLKAGTMEDLHWVDIHIELLRFHIASIPAALKVLKANEQMGTSTPIPTWFGVNEKDNVVFINRLDWRHITAKILDDHIARCVDQMSSALLTEGV</sequence>
<dbReference type="RefSeq" id="WP_284279683.1">
    <property type="nucleotide sequence ID" value="NZ_BSOJ01000006.1"/>
</dbReference>
<gene>
    <name evidence="1" type="ORF">GCM10007875_04240</name>
</gene>
<comment type="caution">
    <text evidence="1">The sequence shown here is derived from an EMBL/GenBank/DDBJ whole genome shotgun (WGS) entry which is preliminary data.</text>
</comment>
<reference evidence="2" key="1">
    <citation type="journal article" date="2019" name="Int. J. Syst. Evol. Microbiol.">
        <title>The Global Catalogue of Microorganisms (GCM) 10K type strain sequencing project: providing services to taxonomists for standard genome sequencing and annotation.</title>
        <authorList>
            <consortium name="The Broad Institute Genomics Platform"/>
            <consortium name="The Broad Institute Genome Sequencing Center for Infectious Disease"/>
            <person name="Wu L."/>
            <person name="Ma J."/>
        </authorList>
    </citation>
    <scope>NUCLEOTIDE SEQUENCE [LARGE SCALE GENOMIC DNA]</scope>
    <source>
        <strain evidence="2">NBRC 105857</strain>
    </source>
</reference>
<keyword evidence="2" id="KW-1185">Reference proteome</keyword>
<organism evidence="1 2">
    <name type="scientific">Limnobacter litoralis</name>
    <dbReference type="NCBI Taxonomy" id="481366"/>
    <lineage>
        <taxon>Bacteria</taxon>
        <taxon>Pseudomonadati</taxon>
        <taxon>Pseudomonadota</taxon>
        <taxon>Betaproteobacteria</taxon>
        <taxon>Burkholderiales</taxon>
        <taxon>Burkholderiaceae</taxon>
        <taxon>Limnobacter</taxon>
    </lineage>
</organism>
<dbReference type="Proteomes" id="UP001156664">
    <property type="component" value="Unassembled WGS sequence"/>
</dbReference>
<dbReference type="EMBL" id="BSOJ01000006">
    <property type="protein sequence ID" value="GLR25336.1"/>
    <property type="molecule type" value="Genomic_DNA"/>
</dbReference>
<accession>A0ABQ5YN28</accession>